<evidence type="ECO:0000313" key="2">
    <source>
        <dbReference type="EMBL" id="RBP35319.1"/>
    </source>
</evidence>
<evidence type="ECO:0000313" key="3">
    <source>
        <dbReference type="Proteomes" id="UP000253426"/>
    </source>
</evidence>
<feature type="region of interest" description="Disordered" evidence="1">
    <location>
        <begin position="227"/>
        <end position="246"/>
    </location>
</feature>
<evidence type="ECO:0000256" key="1">
    <source>
        <dbReference type="SAM" id="MobiDB-lite"/>
    </source>
</evidence>
<reference evidence="2 3" key="1">
    <citation type="submission" date="2018-06" db="EMBL/GenBank/DDBJ databases">
        <title>Genomic Encyclopedia of Type Strains, Phase IV (KMG-IV): sequencing the most valuable type-strain genomes for metagenomic binning, comparative biology and taxonomic classification.</title>
        <authorList>
            <person name="Goeker M."/>
        </authorList>
    </citation>
    <scope>NUCLEOTIDE SEQUENCE [LARGE SCALE GENOMIC DNA]</scope>
    <source>
        <strain evidence="2 3">DSM 25532</strain>
    </source>
</reference>
<accession>A0A366H255</accession>
<proteinExistence type="predicted"/>
<dbReference type="EMBL" id="QNRR01000023">
    <property type="protein sequence ID" value="RBP35319.1"/>
    <property type="molecule type" value="Genomic_DNA"/>
</dbReference>
<comment type="caution">
    <text evidence="2">The sequence shown here is derived from an EMBL/GenBank/DDBJ whole genome shotgun (WGS) entry which is preliminary data.</text>
</comment>
<feature type="region of interest" description="Disordered" evidence="1">
    <location>
        <begin position="67"/>
        <end position="87"/>
    </location>
</feature>
<keyword evidence="3" id="KW-1185">Reference proteome</keyword>
<organism evidence="2 3">
    <name type="scientific">Roseimicrobium gellanilyticum</name>
    <dbReference type="NCBI Taxonomy" id="748857"/>
    <lineage>
        <taxon>Bacteria</taxon>
        <taxon>Pseudomonadati</taxon>
        <taxon>Verrucomicrobiota</taxon>
        <taxon>Verrucomicrobiia</taxon>
        <taxon>Verrucomicrobiales</taxon>
        <taxon>Verrucomicrobiaceae</taxon>
        <taxon>Roseimicrobium</taxon>
    </lineage>
</organism>
<protein>
    <submittedName>
        <fullName evidence="2">Uncharacterized protein</fullName>
    </submittedName>
</protein>
<sequence>MKILAKDTENVRPRSPLPMDTAPSMHIGTAARTAGMRIDTGNFSQLGASVESELWVTRNFQLPDSFSSECLESSPRPAASGRSGRHGSSNVMVAFPAVPDEDAPVAAWHLAIAQSTGIVSRWLAKLGLEAPEGSHFLYEEDSATLAVRTTAEHLALLEQVFAAYRRKVPQMLVFELEVLEAAATLVRWSLAESQDRKDHSEVFSHLQMLANTGEVRSVRQIRLETRSGQRAVSESDFDEAGGSAGAAAPLSRGARLVVEAEINPEEPDISLKIDFSFLSSTAGTNGNGETAEKVRQLRLVTSTMMGAGTSRLLAVCAPAHGQSGLMQAAFLRAEMVPLLPLENARLADCLERHAAVPPLAAGAGDGAGAKSRMEVRVIRMKPELCPSRTGFSSEALVQTLKYHGVSFPDGARVDHLLPVSILVARNTPRNLDTMQTFLEGTKVQLAKVANLTLEIVEGETSLMRGFMGRSRNVADHRDFWKEVEALATEGRMRLLRTARLEVRHGEKGWFAAGNVSSPGPVSALEMSSGAAARTAPSVVRSGVVNRDGAAKGTRNGIHPPKFAAPARLIGTWLEVAPVISGNSMDVEVEIEHHYIASTEFPARHGVAGYLSEAEHALASYRRFRCSSSLAARPGMVRLVGVWSPEESISDSGRSVMQAAFLRVDLAWARVEERS</sequence>
<feature type="region of interest" description="Disordered" evidence="1">
    <location>
        <begin position="1"/>
        <end position="24"/>
    </location>
</feature>
<gene>
    <name evidence="2" type="ORF">DES53_12315</name>
</gene>
<feature type="compositionally biased region" description="Basic and acidic residues" evidence="1">
    <location>
        <begin position="1"/>
        <end position="12"/>
    </location>
</feature>
<dbReference type="AlphaFoldDB" id="A0A366H255"/>
<dbReference type="Proteomes" id="UP000253426">
    <property type="component" value="Unassembled WGS sequence"/>
</dbReference>
<name>A0A366H255_9BACT</name>